<keyword evidence="2" id="KW-1185">Reference proteome</keyword>
<dbReference type="EMBL" id="JACGCM010002757">
    <property type="protein sequence ID" value="KAF6136145.1"/>
    <property type="molecule type" value="Genomic_DNA"/>
</dbReference>
<evidence type="ECO:0000313" key="1">
    <source>
        <dbReference type="EMBL" id="KAF6136145.1"/>
    </source>
</evidence>
<dbReference type="OrthoDB" id="504708at2759"/>
<organism evidence="1 2">
    <name type="scientific">Kingdonia uniflora</name>
    <dbReference type="NCBI Taxonomy" id="39325"/>
    <lineage>
        <taxon>Eukaryota</taxon>
        <taxon>Viridiplantae</taxon>
        <taxon>Streptophyta</taxon>
        <taxon>Embryophyta</taxon>
        <taxon>Tracheophyta</taxon>
        <taxon>Spermatophyta</taxon>
        <taxon>Magnoliopsida</taxon>
        <taxon>Ranunculales</taxon>
        <taxon>Circaeasteraceae</taxon>
        <taxon>Kingdonia</taxon>
    </lineage>
</organism>
<protein>
    <submittedName>
        <fullName evidence="1">Uncharacterized protein</fullName>
    </submittedName>
</protein>
<reference evidence="1 2" key="1">
    <citation type="journal article" date="2020" name="IScience">
        <title>Genome Sequencing of the Endangered Kingdonia uniflora (Circaeasteraceae, Ranunculales) Reveals Potential Mechanisms of Evolutionary Specialization.</title>
        <authorList>
            <person name="Sun Y."/>
            <person name="Deng T."/>
            <person name="Zhang A."/>
            <person name="Moore M.J."/>
            <person name="Landis J.B."/>
            <person name="Lin N."/>
            <person name="Zhang H."/>
            <person name="Zhang X."/>
            <person name="Huang J."/>
            <person name="Zhang X."/>
            <person name="Sun H."/>
            <person name="Wang H."/>
        </authorList>
    </citation>
    <scope>NUCLEOTIDE SEQUENCE [LARGE SCALE GENOMIC DNA]</scope>
    <source>
        <strain evidence="1">TB1705</strain>
        <tissue evidence="1">Leaf</tissue>
    </source>
</reference>
<gene>
    <name evidence="1" type="ORF">GIB67_030193</name>
</gene>
<proteinExistence type="predicted"/>
<dbReference type="Proteomes" id="UP000541444">
    <property type="component" value="Unassembled WGS sequence"/>
</dbReference>
<evidence type="ECO:0000313" key="2">
    <source>
        <dbReference type="Proteomes" id="UP000541444"/>
    </source>
</evidence>
<name>A0A7J7L0J3_9MAGN</name>
<accession>A0A7J7L0J3</accession>
<comment type="caution">
    <text evidence="1">The sequence shown here is derived from an EMBL/GenBank/DDBJ whole genome shotgun (WGS) entry which is preliminary data.</text>
</comment>
<dbReference type="AlphaFoldDB" id="A0A7J7L0J3"/>
<sequence>MTVVGTSSTNTEGIHICEDDVAGGNAGIDESEGGRDDIHSWALICRSSLMKKIVIDFGYGFLRRNCKGPIHAMSRWGWSTMFNMCSIVQWCYLHVMSMK</sequence>